<evidence type="ECO:0000256" key="1">
    <source>
        <dbReference type="SAM" id="MobiDB-lite"/>
    </source>
</evidence>
<dbReference type="AlphaFoldDB" id="A0AAD9VTP0"/>
<protein>
    <submittedName>
        <fullName evidence="2">Uncharacterized protein</fullName>
    </submittedName>
</protein>
<name>A0AAD9VTP0_9HYME</name>
<feature type="region of interest" description="Disordered" evidence="1">
    <location>
        <begin position="43"/>
        <end position="73"/>
    </location>
</feature>
<feature type="compositionally biased region" description="Basic and acidic residues" evidence="1">
    <location>
        <begin position="48"/>
        <end position="64"/>
    </location>
</feature>
<evidence type="ECO:0000313" key="2">
    <source>
        <dbReference type="EMBL" id="KAK2585707.1"/>
    </source>
</evidence>
<sequence>MQFSAAKFLFNETEFHRKNAENPSSPFAPNVILISEKLVERLQNGSVGKEDGKEDTKEGIKEDGKEDTEEDDRYWAEKLATLDEEHTKRNKLGVNDTEKLFRNVVNYARRTHAKLCPLDQTKVRDCYINNRCHTLQCTTEINQ</sequence>
<dbReference type="Proteomes" id="UP001258017">
    <property type="component" value="Unassembled WGS sequence"/>
</dbReference>
<evidence type="ECO:0000313" key="3">
    <source>
        <dbReference type="Proteomes" id="UP001258017"/>
    </source>
</evidence>
<proteinExistence type="predicted"/>
<accession>A0AAD9VTP0</accession>
<comment type="caution">
    <text evidence="2">The sequence shown here is derived from an EMBL/GenBank/DDBJ whole genome shotgun (WGS) entry which is preliminary data.</text>
</comment>
<reference evidence="2" key="1">
    <citation type="submission" date="2021-08" db="EMBL/GenBank/DDBJ databases">
        <authorList>
            <person name="Misof B."/>
            <person name="Oliver O."/>
            <person name="Podsiadlowski L."/>
            <person name="Donath A."/>
            <person name="Peters R."/>
            <person name="Mayer C."/>
            <person name="Rust J."/>
            <person name="Gunkel S."/>
            <person name="Lesny P."/>
            <person name="Martin S."/>
            <person name="Oeyen J.P."/>
            <person name="Petersen M."/>
            <person name="Panagiotis P."/>
            <person name="Wilbrandt J."/>
            <person name="Tanja T."/>
        </authorList>
    </citation>
    <scope>NUCLEOTIDE SEQUENCE</scope>
    <source>
        <strain evidence="2">GBR_01_08_01A</strain>
        <tissue evidence="2">Thorax + abdomen</tissue>
    </source>
</reference>
<organism evidence="2 3">
    <name type="scientific">Odynerus spinipes</name>
    <dbReference type="NCBI Taxonomy" id="1348599"/>
    <lineage>
        <taxon>Eukaryota</taxon>
        <taxon>Metazoa</taxon>
        <taxon>Ecdysozoa</taxon>
        <taxon>Arthropoda</taxon>
        <taxon>Hexapoda</taxon>
        <taxon>Insecta</taxon>
        <taxon>Pterygota</taxon>
        <taxon>Neoptera</taxon>
        <taxon>Endopterygota</taxon>
        <taxon>Hymenoptera</taxon>
        <taxon>Apocrita</taxon>
        <taxon>Aculeata</taxon>
        <taxon>Vespoidea</taxon>
        <taxon>Vespidae</taxon>
        <taxon>Eumeninae</taxon>
        <taxon>Odynerus</taxon>
    </lineage>
</organism>
<keyword evidence="3" id="KW-1185">Reference proteome</keyword>
<dbReference type="EMBL" id="JAIFRP010000021">
    <property type="protein sequence ID" value="KAK2585707.1"/>
    <property type="molecule type" value="Genomic_DNA"/>
</dbReference>
<reference evidence="2" key="2">
    <citation type="journal article" date="2023" name="Commun. Biol.">
        <title>Intrasexual cuticular hydrocarbon dimorphism in a wasp sheds light on hydrocarbon biosynthesis genes in Hymenoptera.</title>
        <authorList>
            <person name="Moris V.C."/>
            <person name="Podsiadlowski L."/>
            <person name="Martin S."/>
            <person name="Oeyen J.P."/>
            <person name="Donath A."/>
            <person name="Petersen M."/>
            <person name="Wilbrandt J."/>
            <person name="Misof B."/>
            <person name="Liedtke D."/>
            <person name="Thamm M."/>
            <person name="Scheiner R."/>
            <person name="Schmitt T."/>
            <person name="Niehuis O."/>
        </authorList>
    </citation>
    <scope>NUCLEOTIDE SEQUENCE</scope>
    <source>
        <strain evidence="2">GBR_01_08_01A</strain>
    </source>
</reference>
<gene>
    <name evidence="2" type="ORF">KPH14_010320</name>
</gene>